<organism evidence="3 4">
    <name type="scientific">Tetraparma gracilis</name>
    <dbReference type="NCBI Taxonomy" id="2962635"/>
    <lineage>
        <taxon>Eukaryota</taxon>
        <taxon>Sar</taxon>
        <taxon>Stramenopiles</taxon>
        <taxon>Ochrophyta</taxon>
        <taxon>Bolidophyceae</taxon>
        <taxon>Parmales</taxon>
        <taxon>Triparmaceae</taxon>
        <taxon>Tetraparma</taxon>
    </lineage>
</organism>
<keyword evidence="4" id="KW-1185">Reference proteome</keyword>
<keyword evidence="2" id="KW-0472">Membrane</keyword>
<evidence type="ECO:0000256" key="2">
    <source>
        <dbReference type="SAM" id="Phobius"/>
    </source>
</evidence>
<evidence type="ECO:0000313" key="3">
    <source>
        <dbReference type="EMBL" id="GMI24373.1"/>
    </source>
</evidence>
<protein>
    <submittedName>
        <fullName evidence="3">Uncharacterized protein</fullName>
    </submittedName>
</protein>
<dbReference type="Proteomes" id="UP001165060">
    <property type="component" value="Unassembled WGS sequence"/>
</dbReference>
<dbReference type="EMBL" id="BRYB01002711">
    <property type="protein sequence ID" value="GMI24373.1"/>
    <property type="molecule type" value="Genomic_DNA"/>
</dbReference>
<feature type="transmembrane region" description="Helical" evidence="2">
    <location>
        <begin position="327"/>
        <end position="347"/>
    </location>
</feature>
<accession>A0ABQ6ME09</accession>
<proteinExistence type="predicted"/>
<gene>
    <name evidence="3" type="ORF">TeGR_g4658</name>
</gene>
<sequence length="398" mass="42933">MRNVRSAAASRLGKNKRNNYMSSETTGTPQVCMLVVSCLLISYGIFDLFQSTSTTRAQVERAYLSHLSNWTEVARPQLQASSFLVTWNLQTASPASSTPSQPISLLQHPEPDRFAEIVRAEHMPTYENLVHVSSALPPGSLPLDQATVFPYEGGHQSGLHLSPNTLSLSIQATSPSGAQSTLTLPSFSLGKLKAMHARTPNPGRKCPDLQKGVFNKGTGRCDVYLRLSLLCVQVHLVDDKWELNYMEAVEGDGGGYGCSSTDAWSPEVYTLAPPSPGIVAASETPTFPQDLNAISLHIRHAGDPYLYVEAATQDTLNFGAPASDLRAVGLVFIAIGILLCINPVLSLKEKLAENDRFDRGVYEPVGVDAGGAGSLVVEEGGMELTSMSAHHRRGQRLD</sequence>
<name>A0ABQ6ME09_9STRA</name>
<keyword evidence="2" id="KW-1133">Transmembrane helix</keyword>
<reference evidence="3 4" key="1">
    <citation type="journal article" date="2023" name="Commun. Biol.">
        <title>Genome analysis of Parmales, the sister group of diatoms, reveals the evolutionary specialization of diatoms from phago-mixotrophs to photoautotrophs.</title>
        <authorList>
            <person name="Ban H."/>
            <person name="Sato S."/>
            <person name="Yoshikawa S."/>
            <person name="Yamada K."/>
            <person name="Nakamura Y."/>
            <person name="Ichinomiya M."/>
            <person name="Sato N."/>
            <person name="Blanc-Mathieu R."/>
            <person name="Endo H."/>
            <person name="Kuwata A."/>
            <person name="Ogata H."/>
        </authorList>
    </citation>
    <scope>NUCLEOTIDE SEQUENCE [LARGE SCALE GENOMIC DNA]</scope>
</reference>
<evidence type="ECO:0000313" key="4">
    <source>
        <dbReference type="Proteomes" id="UP001165060"/>
    </source>
</evidence>
<comment type="caution">
    <text evidence="3">The sequence shown here is derived from an EMBL/GenBank/DDBJ whole genome shotgun (WGS) entry which is preliminary data.</text>
</comment>
<evidence type="ECO:0000256" key="1">
    <source>
        <dbReference type="SAM" id="MobiDB-lite"/>
    </source>
</evidence>
<keyword evidence="2" id="KW-0812">Transmembrane</keyword>
<feature type="region of interest" description="Disordered" evidence="1">
    <location>
        <begin position="1"/>
        <end position="24"/>
    </location>
</feature>